<dbReference type="AlphaFoldDB" id="A0A562MC52"/>
<dbReference type="InterPro" id="IPR017996">
    <property type="entry name" value="MRJP/yellow-related"/>
</dbReference>
<dbReference type="GO" id="GO:0005576">
    <property type="term" value="C:extracellular region"/>
    <property type="evidence" value="ECO:0007669"/>
    <property type="project" value="UniProtKB-SubCell"/>
</dbReference>
<accession>A0A562MC52</accession>
<dbReference type="OrthoDB" id="9797664at2"/>
<sequence length="284" mass="32120">MEISENKVSVPYPDTKWNSWKPGSAISDSLFVAVQSVVAKNNKLYVLDTRNPLWKGVVDNPRIFVFDLKTNSLIDVLKLSDGSFKANSYTNDLRIDDKNGFIYMTDSNEPGLIIFDKKNRKSRRVLDQHYSTSAETDHLMIDGKKWGSKPVHSDGIVFDETRDKLFYHALTGKTLYSVSAKTLREGSEQEIESSVKKEALTPSPDGMILDKRGNLYMADLEKHAIVFISPKGELKTLVKNESVEWADTFSIYGSYLYFTNSNIHRVGSGAEDLSYPVFKIKLPE</sequence>
<evidence type="ECO:0000313" key="4">
    <source>
        <dbReference type="Proteomes" id="UP000315908"/>
    </source>
</evidence>
<evidence type="ECO:0000313" key="3">
    <source>
        <dbReference type="EMBL" id="TWI17412.1"/>
    </source>
</evidence>
<proteinExistence type="predicted"/>
<evidence type="ECO:0000256" key="1">
    <source>
        <dbReference type="ARBA" id="ARBA00004613"/>
    </source>
</evidence>
<dbReference type="SUPFAM" id="SSF63829">
    <property type="entry name" value="Calcium-dependent phosphotriesterase"/>
    <property type="match status" value="1"/>
</dbReference>
<dbReference type="Pfam" id="PF03022">
    <property type="entry name" value="MRJP"/>
    <property type="match status" value="1"/>
</dbReference>
<dbReference type="PANTHER" id="PTHR10009:SF18">
    <property type="entry name" value="PROTEIN YELLOW-LIKE PROTEIN"/>
    <property type="match status" value="1"/>
</dbReference>
<dbReference type="InterPro" id="IPR011042">
    <property type="entry name" value="6-blade_b-propeller_TolB-like"/>
</dbReference>
<dbReference type="PANTHER" id="PTHR10009">
    <property type="entry name" value="PROTEIN YELLOW-RELATED"/>
    <property type="match status" value="1"/>
</dbReference>
<dbReference type="Proteomes" id="UP000315908">
    <property type="component" value="Unassembled WGS sequence"/>
</dbReference>
<dbReference type="EMBL" id="VLKR01000022">
    <property type="protein sequence ID" value="TWI17412.1"/>
    <property type="molecule type" value="Genomic_DNA"/>
</dbReference>
<keyword evidence="2" id="KW-0964">Secreted</keyword>
<evidence type="ECO:0000256" key="2">
    <source>
        <dbReference type="ARBA" id="ARBA00022525"/>
    </source>
</evidence>
<name>A0A562MC52_9SPHI</name>
<comment type="caution">
    <text evidence="3">The sequence shown here is derived from an EMBL/GenBank/DDBJ whole genome shotgun (WGS) entry which is preliminary data.</text>
</comment>
<reference evidence="3 4" key="1">
    <citation type="journal article" date="2015" name="Stand. Genomic Sci.">
        <title>Genomic Encyclopedia of Bacterial and Archaeal Type Strains, Phase III: the genomes of soil and plant-associated and newly described type strains.</title>
        <authorList>
            <person name="Whitman W.B."/>
            <person name="Woyke T."/>
            <person name="Klenk H.P."/>
            <person name="Zhou Y."/>
            <person name="Lilburn T.G."/>
            <person name="Beck B.J."/>
            <person name="De Vos P."/>
            <person name="Vandamme P."/>
            <person name="Eisen J.A."/>
            <person name="Garrity G."/>
            <person name="Hugenholtz P."/>
            <person name="Kyrpides N.C."/>
        </authorList>
    </citation>
    <scope>NUCLEOTIDE SEQUENCE [LARGE SCALE GENOMIC DNA]</scope>
    <source>
        <strain evidence="3 4">CGMCC 1.6855</strain>
    </source>
</reference>
<comment type="subcellular location">
    <subcellularLocation>
        <location evidence="1">Secreted</location>
    </subcellularLocation>
</comment>
<dbReference type="RefSeq" id="WP_145329192.1">
    <property type="nucleotide sequence ID" value="NZ_VLKR01000022.1"/>
</dbReference>
<protein>
    <submittedName>
        <fullName evidence="3">Major royal jelly protein</fullName>
    </submittedName>
</protein>
<organism evidence="3 4">
    <name type="scientific">Sphingobacterium siyangense</name>
    <dbReference type="NCBI Taxonomy" id="459529"/>
    <lineage>
        <taxon>Bacteria</taxon>
        <taxon>Pseudomonadati</taxon>
        <taxon>Bacteroidota</taxon>
        <taxon>Sphingobacteriia</taxon>
        <taxon>Sphingobacteriales</taxon>
        <taxon>Sphingobacteriaceae</taxon>
        <taxon>Sphingobacterium</taxon>
    </lineage>
</organism>
<gene>
    <name evidence="3" type="ORF">IQ31_03854</name>
</gene>
<dbReference type="Gene3D" id="2.120.10.30">
    <property type="entry name" value="TolB, C-terminal domain"/>
    <property type="match status" value="1"/>
</dbReference>